<sequence>MAWPSDRSVCFP</sequence>
<evidence type="ECO:0000313" key="2">
    <source>
        <dbReference type="Proteomes" id="UP000652761"/>
    </source>
</evidence>
<accession>A0A843XFB7</accession>
<proteinExistence type="predicted"/>
<name>A0A843XFB7_COLES</name>
<protein>
    <submittedName>
        <fullName evidence="1">Uncharacterized protein</fullName>
    </submittedName>
</protein>
<keyword evidence="2" id="KW-1185">Reference proteome</keyword>
<gene>
    <name evidence="1" type="ORF">Taro_050947</name>
</gene>
<dbReference type="Proteomes" id="UP000652761">
    <property type="component" value="Unassembled WGS sequence"/>
</dbReference>
<evidence type="ECO:0000313" key="1">
    <source>
        <dbReference type="EMBL" id="MQM17962.1"/>
    </source>
</evidence>
<comment type="caution">
    <text evidence="1">The sequence shown here is derived from an EMBL/GenBank/DDBJ whole genome shotgun (WGS) entry which is preliminary data.</text>
</comment>
<organism evidence="1 2">
    <name type="scientific">Colocasia esculenta</name>
    <name type="common">Wild taro</name>
    <name type="synonym">Arum esculentum</name>
    <dbReference type="NCBI Taxonomy" id="4460"/>
    <lineage>
        <taxon>Eukaryota</taxon>
        <taxon>Viridiplantae</taxon>
        <taxon>Streptophyta</taxon>
        <taxon>Embryophyta</taxon>
        <taxon>Tracheophyta</taxon>
        <taxon>Spermatophyta</taxon>
        <taxon>Magnoliopsida</taxon>
        <taxon>Liliopsida</taxon>
        <taxon>Araceae</taxon>
        <taxon>Aroideae</taxon>
        <taxon>Colocasieae</taxon>
        <taxon>Colocasia</taxon>
    </lineage>
</organism>
<reference evidence="1" key="1">
    <citation type="submission" date="2017-07" db="EMBL/GenBank/DDBJ databases">
        <title>Taro Niue Genome Assembly and Annotation.</title>
        <authorList>
            <person name="Atibalentja N."/>
            <person name="Keating K."/>
            <person name="Fields C.J."/>
        </authorList>
    </citation>
    <scope>NUCLEOTIDE SEQUENCE</scope>
    <source>
        <strain evidence="1">Niue_2</strain>
        <tissue evidence="1">Leaf</tissue>
    </source>
</reference>
<dbReference type="EMBL" id="NMUH01007873">
    <property type="protein sequence ID" value="MQM17962.1"/>
    <property type="molecule type" value="Genomic_DNA"/>
</dbReference>